<evidence type="ECO:0000313" key="2">
    <source>
        <dbReference type="EMBL" id="MBU4681011.1"/>
    </source>
</evidence>
<dbReference type="PROSITE" id="PS51819">
    <property type="entry name" value="VOC"/>
    <property type="match status" value="1"/>
</dbReference>
<dbReference type="Pfam" id="PF00903">
    <property type="entry name" value="Glyoxalase"/>
    <property type="match status" value="1"/>
</dbReference>
<accession>A0ABS6DCT6</accession>
<dbReference type="EMBL" id="JAGRYU010000005">
    <property type="protein sequence ID" value="MBU4681011.1"/>
    <property type="molecule type" value="Genomic_DNA"/>
</dbReference>
<reference evidence="3" key="1">
    <citation type="submission" date="2023-07" db="EMBL/GenBank/DDBJ databases">
        <title>Cedecea davisae an AmpC producer and its therapeutic implications.</title>
        <authorList>
            <person name="Notter J."/>
        </authorList>
    </citation>
    <scope>NUCLEOTIDE SEQUENCE [LARGE SCALE GENOMIC DNA]</scope>
    <source>
        <strain evidence="3">1</strain>
    </source>
</reference>
<keyword evidence="3" id="KW-1185">Reference proteome</keyword>
<sequence>MHHLPLKPQHKAANFPVAHLLVDDANALFDLCKEAGARIVKGIQDKDYALRAFVFADPNGNRIDVGQRLTK</sequence>
<dbReference type="InterPro" id="IPR004360">
    <property type="entry name" value="Glyas_Fos-R_dOase_dom"/>
</dbReference>
<dbReference type="InterPro" id="IPR037523">
    <property type="entry name" value="VOC_core"/>
</dbReference>
<gene>
    <name evidence="2" type="ORF">KC222_03170</name>
</gene>
<organism evidence="2 3">
    <name type="scientific">Cedecea davisae</name>
    <dbReference type="NCBI Taxonomy" id="158484"/>
    <lineage>
        <taxon>Bacteria</taxon>
        <taxon>Pseudomonadati</taxon>
        <taxon>Pseudomonadota</taxon>
        <taxon>Gammaproteobacteria</taxon>
        <taxon>Enterobacterales</taxon>
        <taxon>Enterobacteriaceae</taxon>
        <taxon>Cedecea</taxon>
    </lineage>
</organism>
<dbReference type="RefSeq" id="WP_216374592.1">
    <property type="nucleotide sequence ID" value="NZ_JAGRYT010000007.1"/>
</dbReference>
<dbReference type="Proteomes" id="UP000686327">
    <property type="component" value="Unassembled WGS sequence"/>
</dbReference>
<comment type="caution">
    <text evidence="2">The sequence shown here is derived from an EMBL/GenBank/DDBJ whole genome shotgun (WGS) entry which is preliminary data.</text>
</comment>
<evidence type="ECO:0000313" key="3">
    <source>
        <dbReference type="Proteomes" id="UP000686327"/>
    </source>
</evidence>
<name>A0ABS6DCT6_9ENTR</name>
<evidence type="ECO:0000259" key="1">
    <source>
        <dbReference type="PROSITE" id="PS51819"/>
    </source>
</evidence>
<feature type="domain" description="VOC" evidence="1">
    <location>
        <begin position="1"/>
        <end position="68"/>
    </location>
</feature>
<proteinExistence type="predicted"/>
<protein>
    <submittedName>
        <fullName evidence="2">VOC family protein</fullName>
    </submittedName>
</protein>